<gene>
    <name evidence="5" type="ORF">EDM56_04245</name>
</gene>
<keyword evidence="2" id="KW-0472">Membrane</keyword>
<dbReference type="PANTHER" id="PTHR46825">
    <property type="entry name" value="D-ALANYL-D-ALANINE-CARBOXYPEPTIDASE/ENDOPEPTIDASE AMPH"/>
    <property type="match status" value="1"/>
</dbReference>
<dbReference type="Gene3D" id="3.40.710.10">
    <property type="entry name" value="DD-peptidase/beta-lactamase superfamily"/>
    <property type="match status" value="1"/>
</dbReference>
<sequence length="452" mass="51327">MKTKQERFAHLFGTLAEKQLFNGVVLAAENGNVIFQAAYGDADIATGRKLALDSVFELASVSKPITALGMVKLVEQGKASYDELIGRWLPDFPYKGITIRNLLNHTSGLPDYMELFSSHWDRAKIATNQDVLDMLLAHQPPVDFEPNERWLYSNTGYVLLAILIEKIAGKSFASYLKEELFEPLGMHHTQVYNRRYEKEQIENYAYGYVYDLYSDRYELPDFVADTDFVVYLDGIQGDGTVNSTLSDLLKLDQALYTDQLVNGETLEEMFAPVRLNNGETFDYGFGWLLEENEEKGRIISHTGGWPGYSTLLNHYHDQKKTLIILCNVEQNAEFKQAFNLAAENILFDMPSELPTAPPKKKPANIDPSIYSAYLGKYVLDNEDQTTMTVTTEEGRLYLQAVGKVRVELYPLSDTRFFVRWDPSEVEFVSNGKNRAESIIISEDGNLTSARRE</sequence>
<evidence type="ECO:0000259" key="3">
    <source>
        <dbReference type="Pfam" id="PF00144"/>
    </source>
</evidence>
<evidence type="ECO:0000256" key="2">
    <source>
        <dbReference type="ARBA" id="ARBA00023136"/>
    </source>
</evidence>
<dbReference type="InterPro" id="IPR001466">
    <property type="entry name" value="Beta-lactam-related"/>
</dbReference>
<comment type="caution">
    <text evidence="5">The sequence shown here is derived from an EMBL/GenBank/DDBJ whole genome shotgun (WGS) entry which is preliminary data.</text>
</comment>
<dbReference type="Pfam" id="PF00144">
    <property type="entry name" value="Beta-lactamase"/>
    <property type="match status" value="1"/>
</dbReference>
<dbReference type="Pfam" id="PF11954">
    <property type="entry name" value="DUF3471"/>
    <property type="match status" value="1"/>
</dbReference>
<protein>
    <submittedName>
        <fullName evidence="5">Serine hydrolase</fullName>
    </submittedName>
</protein>
<dbReference type="InterPro" id="IPR012338">
    <property type="entry name" value="Beta-lactam/transpept-like"/>
</dbReference>
<feature type="domain" description="Beta-lactamase-related" evidence="3">
    <location>
        <begin position="13"/>
        <end position="336"/>
    </location>
</feature>
<name>A0A3M8DUX5_9BACL</name>
<evidence type="ECO:0000313" key="6">
    <source>
        <dbReference type="Proteomes" id="UP000271031"/>
    </source>
</evidence>
<dbReference type="InterPro" id="IPR021860">
    <property type="entry name" value="Peptidase_S12_Pab87-rel_C"/>
</dbReference>
<comment type="subcellular location">
    <subcellularLocation>
        <location evidence="1">Membrane</location>
    </subcellularLocation>
</comment>
<dbReference type="InterPro" id="IPR050491">
    <property type="entry name" value="AmpC-like"/>
</dbReference>
<evidence type="ECO:0000313" key="5">
    <source>
        <dbReference type="EMBL" id="RNB91970.1"/>
    </source>
</evidence>
<reference evidence="5 6" key="1">
    <citation type="submission" date="2018-10" db="EMBL/GenBank/DDBJ databases">
        <title>Phylogenomics of Brevibacillus.</title>
        <authorList>
            <person name="Dunlap C."/>
        </authorList>
    </citation>
    <scope>NUCLEOTIDE SEQUENCE [LARGE SCALE GENOMIC DNA]</scope>
    <source>
        <strain evidence="5 6">JCM 15716</strain>
    </source>
</reference>
<proteinExistence type="predicted"/>
<dbReference type="RefSeq" id="WP_122916632.1">
    <property type="nucleotide sequence ID" value="NZ_RHHQ01000004.1"/>
</dbReference>
<dbReference type="Proteomes" id="UP000271031">
    <property type="component" value="Unassembled WGS sequence"/>
</dbReference>
<feature type="domain" description="Peptidase S12 Pab87-related C-terminal" evidence="4">
    <location>
        <begin position="360"/>
        <end position="441"/>
    </location>
</feature>
<dbReference type="EMBL" id="RHHQ01000004">
    <property type="protein sequence ID" value="RNB91970.1"/>
    <property type="molecule type" value="Genomic_DNA"/>
</dbReference>
<keyword evidence="6" id="KW-1185">Reference proteome</keyword>
<organism evidence="5 6">
    <name type="scientific">Brevibacillus fluminis</name>
    <dbReference type="NCBI Taxonomy" id="511487"/>
    <lineage>
        <taxon>Bacteria</taxon>
        <taxon>Bacillati</taxon>
        <taxon>Bacillota</taxon>
        <taxon>Bacilli</taxon>
        <taxon>Bacillales</taxon>
        <taxon>Paenibacillaceae</taxon>
        <taxon>Brevibacillus</taxon>
    </lineage>
</organism>
<dbReference type="PANTHER" id="PTHR46825:SF11">
    <property type="entry name" value="PENICILLIN-BINDING PROTEIN 4"/>
    <property type="match status" value="1"/>
</dbReference>
<evidence type="ECO:0000259" key="4">
    <source>
        <dbReference type="Pfam" id="PF11954"/>
    </source>
</evidence>
<dbReference type="OrthoDB" id="9803467at2"/>
<accession>A0A3M8DUX5</accession>
<dbReference type="GO" id="GO:0016020">
    <property type="term" value="C:membrane"/>
    <property type="evidence" value="ECO:0007669"/>
    <property type="project" value="UniProtKB-SubCell"/>
</dbReference>
<keyword evidence="5" id="KW-0378">Hydrolase</keyword>
<evidence type="ECO:0000256" key="1">
    <source>
        <dbReference type="ARBA" id="ARBA00004370"/>
    </source>
</evidence>
<dbReference type="SUPFAM" id="SSF56601">
    <property type="entry name" value="beta-lactamase/transpeptidase-like"/>
    <property type="match status" value="1"/>
</dbReference>
<dbReference type="GO" id="GO:0016787">
    <property type="term" value="F:hydrolase activity"/>
    <property type="evidence" value="ECO:0007669"/>
    <property type="project" value="UniProtKB-KW"/>
</dbReference>
<dbReference type="AlphaFoldDB" id="A0A3M8DUX5"/>